<dbReference type="EMBL" id="AP028679">
    <property type="protein sequence ID" value="BEQ13612.1"/>
    <property type="molecule type" value="Genomic_DNA"/>
</dbReference>
<dbReference type="AlphaFoldDB" id="A0AAU9EAL6"/>
<evidence type="ECO:0000256" key="1">
    <source>
        <dbReference type="SAM" id="MobiDB-lite"/>
    </source>
</evidence>
<gene>
    <name evidence="2" type="ORF">FAK_06780</name>
</gene>
<keyword evidence="3" id="KW-1185">Reference proteome</keyword>
<dbReference type="Proteomes" id="UP001366166">
    <property type="component" value="Chromosome"/>
</dbReference>
<dbReference type="KEGG" id="dmp:FAK_06780"/>
<name>A0AAU9EAL6_9BACT</name>
<dbReference type="RefSeq" id="WP_338605366.1">
    <property type="nucleotide sequence ID" value="NZ_AP028679.1"/>
</dbReference>
<proteinExistence type="predicted"/>
<evidence type="ECO:0000313" key="2">
    <source>
        <dbReference type="EMBL" id="BEQ13612.1"/>
    </source>
</evidence>
<feature type="compositionally biased region" description="Basic and acidic residues" evidence="1">
    <location>
        <begin position="801"/>
        <end position="814"/>
    </location>
</feature>
<protein>
    <submittedName>
        <fullName evidence="2">Uncharacterized protein</fullName>
    </submittedName>
</protein>
<accession>A0AAU9EAL6</accession>
<feature type="region of interest" description="Disordered" evidence="1">
    <location>
        <begin position="789"/>
        <end position="814"/>
    </location>
</feature>
<sequence>MSPIPLHGWPYPGGHSPAELLRRAGVALDTPEALAASLPFSLGDATCGCENELQAGVLGSAEAVDLPRSIVESNYYRNMVKRERSGEMPRRIINELEEWLQANPRNLWENSWVRLDPRRLSPLARQAWESDLLADKKQPLGSLRSDAGRFSCPGGRLRLPVSYLLKLALVDVLGRGDELPPRVRGRSRALAEHYLSDNTSPETFSFHLSRPEAPGAGSQAAAETCRRYLLTHLLARHAETRLGLEESGQRVAVYFSPHPPVRQKQLSQCISDAFYRELFMNPCLSGWNQGEDKQRYMHLCHQVLSRAQFNGLHRLKEAGIILNNLVTLPSASNISLANNGTHVSLGSQRLSRAVAQGALQPAHEKYLGDLVTKCVEHFLPLFVGTYSAAPYRLAFADFHPEKVLSFLPFELDYTHLRMIWRRWRKKAHLKVRPLGLRLTPFGPPWLDQPLAKLFGLRGDCLPDFRLMDYLVCLMSTKQSPALDGRLGNHQRFKADLASLGVFDPSMPLYMLHRQREVATHGFAGFEGRHYSLFYSLERDLAGAVDMQRLVTALAFALIARGRLSHAQVPDDPVVESERRQIFFAAAIGLPTFFVRQDTPNLLLKAILKDTAETRPSRRYPGYLRVKLAQYHLGCLRFIRREAAEIIECLGLGDTLADLEERLARPGQASALGRLTHGILSELGAGDALRADARRFNQATEDYYRTGLRRRHLGEAWRVLEQDMSGRGLKALENHPSSRRALGRILGGREPRALLAGLKEPVLDGRAGAEEVSLLVNLLLTVIDFQERPGQESPAGAASMEPNHELDHAPIYRQA</sequence>
<evidence type="ECO:0000313" key="3">
    <source>
        <dbReference type="Proteomes" id="UP001366166"/>
    </source>
</evidence>
<reference evidence="3" key="1">
    <citation type="journal article" date="2023" name="Arch. Microbiol.">
        <title>Desulfoferula mesophilus gen. nov. sp. nov., a mesophilic sulfate-reducing bacterium isolated from a brackish lake sediment.</title>
        <authorList>
            <person name="Watanabe T."/>
            <person name="Yabe T."/>
            <person name="Tsuji J.M."/>
            <person name="Fukui M."/>
        </authorList>
    </citation>
    <scope>NUCLEOTIDE SEQUENCE [LARGE SCALE GENOMIC DNA]</scope>
    <source>
        <strain evidence="3">12FAK</strain>
    </source>
</reference>
<organism evidence="2 3">
    <name type="scientific">Desulfoferula mesophila</name>
    <dbReference type="NCBI Taxonomy" id="3058419"/>
    <lineage>
        <taxon>Bacteria</taxon>
        <taxon>Pseudomonadati</taxon>
        <taxon>Thermodesulfobacteriota</taxon>
        <taxon>Desulfarculia</taxon>
        <taxon>Desulfarculales</taxon>
        <taxon>Desulfarculaceae</taxon>
        <taxon>Desulfoferula</taxon>
    </lineage>
</organism>